<feature type="domain" description="Hydantoinase/oxoprolinase N-terminal" evidence="2">
    <location>
        <begin position="8"/>
        <end position="182"/>
    </location>
</feature>
<dbReference type="PANTHER" id="PTHR11365">
    <property type="entry name" value="5-OXOPROLINASE RELATED"/>
    <property type="match status" value="1"/>
</dbReference>
<organism evidence="4 5">
    <name type="scientific">Leucobacter soli</name>
    <dbReference type="NCBI Taxonomy" id="2812850"/>
    <lineage>
        <taxon>Bacteria</taxon>
        <taxon>Bacillati</taxon>
        <taxon>Actinomycetota</taxon>
        <taxon>Actinomycetes</taxon>
        <taxon>Micrococcales</taxon>
        <taxon>Microbacteriaceae</taxon>
        <taxon>Leucobacter</taxon>
    </lineage>
</organism>
<dbReference type="RefSeq" id="WP_218114967.1">
    <property type="nucleotide sequence ID" value="NZ_CAJVAP010000013.1"/>
</dbReference>
<keyword evidence="4" id="KW-0436">Ligase</keyword>
<dbReference type="Pfam" id="PF01968">
    <property type="entry name" value="Hydantoinase_A"/>
    <property type="match status" value="1"/>
</dbReference>
<dbReference type="GO" id="GO:0016874">
    <property type="term" value="F:ligase activity"/>
    <property type="evidence" value="ECO:0007669"/>
    <property type="project" value="UniProtKB-KW"/>
</dbReference>
<dbReference type="InterPro" id="IPR045079">
    <property type="entry name" value="Oxoprolinase-like"/>
</dbReference>
<dbReference type="Proteomes" id="UP000693892">
    <property type="component" value="Unassembled WGS sequence"/>
</dbReference>
<dbReference type="EMBL" id="CAJVAP010000013">
    <property type="protein sequence ID" value="CAG7610789.1"/>
    <property type="molecule type" value="Genomic_DNA"/>
</dbReference>
<dbReference type="InterPro" id="IPR008040">
    <property type="entry name" value="Hydant_A_N"/>
</dbReference>
<dbReference type="GO" id="GO:0017168">
    <property type="term" value="F:5-oxoprolinase (ATP-hydrolyzing) activity"/>
    <property type="evidence" value="ECO:0007669"/>
    <property type="project" value="TreeGrafter"/>
</dbReference>
<dbReference type="InterPro" id="IPR002821">
    <property type="entry name" value="Hydantoinase_A"/>
</dbReference>
<keyword evidence="5" id="KW-1185">Reference proteome</keyword>
<evidence type="ECO:0000259" key="1">
    <source>
        <dbReference type="Pfam" id="PF01968"/>
    </source>
</evidence>
<proteinExistence type="predicted"/>
<evidence type="ECO:0000259" key="3">
    <source>
        <dbReference type="Pfam" id="PF19278"/>
    </source>
</evidence>
<dbReference type="EC" id="6.4.1.8" evidence="4"/>
<dbReference type="Pfam" id="PF05378">
    <property type="entry name" value="Hydant_A_N"/>
    <property type="match status" value="1"/>
</dbReference>
<feature type="domain" description="Acetophenone carboxylase-like C-terminal" evidence="3">
    <location>
        <begin position="507"/>
        <end position="666"/>
    </location>
</feature>
<dbReference type="Pfam" id="PF19278">
    <property type="entry name" value="Hydant_A_C"/>
    <property type="match status" value="1"/>
</dbReference>
<name>A0A916JXR8_9MICO</name>
<sequence length="693" mass="73216">MTAQRWTISIDAGGTFTDAIARGSNGEIHEAKVASTPEDPSRGLSNAVAALEGLGVELTDVSLVCHGTTVATNATLTGNLGRAALVTTRGFRDVLGYRQSNRPDVYSLTPERPSELVPRGLRYEVTERIDSSGEVVSGLDEAELSEIIERLRRDDPESIAVSFLFSYLNDDHERRAGEAIRAAFPDRPVTLSSEIAREFREYPRTATTAINAALRPLVENYLNRASEALAARGVQAPLLVMQSNGGSVPAERAGAEAHKLVLSGPAGGVAGLAALAETLDEPNLISLDMGGTSTDVCLLRDATIPFTTVQEVQDHTLLAPTVDIHTIGAGGGSIAWIDQAGSLKVGPASAKAVPGPACYGRGGVEPTITDAHAVLGTLGAGELAGGLRIDRDLAVAAVERIATPLGMTAEEGAEAILAIGLAHMIRAVRKVSVERGLDPREFSLVPFGGAGPLHAGLMLRHMTLKNVILPLRPGLFAADGLLVAGLRIDRSQTLLKPADAESYRETAAWYSEAVAESIRQFASDGIEEDQVALLAQVDCRYRGQGFELGIALDGWDEASLAAIPELFHAAHLERYGHSNHDEPVEIVTVRLAATGEISRSRDRVAPVDAAALPEEAVVTRREILLPGYGAVEVPVIERSALPAGTAFEGPAVIQQMDATSVILPEQHVSVTSTLDIVVTDSRIGADSHESKEQ</sequence>
<protein>
    <submittedName>
        <fullName evidence="4">Acetophenone carboxylase gamma subunit</fullName>
        <ecNumber evidence="4">6.4.1.8</ecNumber>
    </submittedName>
</protein>
<accession>A0A916JXR8</accession>
<evidence type="ECO:0000259" key="2">
    <source>
        <dbReference type="Pfam" id="PF05378"/>
    </source>
</evidence>
<dbReference type="PANTHER" id="PTHR11365:SF23">
    <property type="entry name" value="HYPOTHETICAL 5-OXOPROLINASE (EUROFUNG)-RELATED"/>
    <property type="match status" value="1"/>
</dbReference>
<gene>
    <name evidence="4" type="primary">apc3</name>
    <name evidence="4" type="ORF">LEUCIP111803_01350</name>
</gene>
<feature type="domain" description="Hydantoinase A/oxoprolinase" evidence="1">
    <location>
        <begin position="204"/>
        <end position="489"/>
    </location>
</feature>
<comment type="caution">
    <text evidence="4">The sequence shown here is derived from an EMBL/GenBank/DDBJ whole genome shotgun (WGS) entry which is preliminary data.</text>
</comment>
<evidence type="ECO:0000313" key="5">
    <source>
        <dbReference type="Proteomes" id="UP000693892"/>
    </source>
</evidence>
<dbReference type="InterPro" id="IPR049517">
    <property type="entry name" value="ACX-like_C"/>
</dbReference>
<dbReference type="GO" id="GO:0005829">
    <property type="term" value="C:cytosol"/>
    <property type="evidence" value="ECO:0007669"/>
    <property type="project" value="TreeGrafter"/>
</dbReference>
<reference evidence="4" key="1">
    <citation type="submission" date="2021-06" db="EMBL/GenBank/DDBJ databases">
        <authorList>
            <person name="Criscuolo A."/>
        </authorList>
    </citation>
    <scope>NUCLEOTIDE SEQUENCE</scope>
    <source>
        <strain evidence="4">CIP111803</strain>
    </source>
</reference>
<evidence type="ECO:0000313" key="4">
    <source>
        <dbReference type="EMBL" id="CAG7610789.1"/>
    </source>
</evidence>
<dbReference type="AlphaFoldDB" id="A0A916JXR8"/>
<dbReference type="GO" id="GO:0006749">
    <property type="term" value="P:glutathione metabolic process"/>
    <property type="evidence" value="ECO:0007669"/>
    <property type="project" value="TreeGrafter"/>
</dbReference>